<dbReference type="AlphaFoldDB" id="A0A0L9V463"/>
<feature type="region of interest" description="Disordered" evidence="1">
    <location>
        <begin position="173"/>
        <end position="194"/>
    </location>
</feature>
<accession>A0A0L9V463</accession>
<keyword evidence="2" id="KW-0812">Transmembrane</keyword>
<evidence type="ECO:0000259" key="3">
    <source>
        <dbReference type="Pfam" id="PF13872"/>
    </source>
</evidence>
<feature type="region of interest" description="Disordered" evidence="1">
    <location>
        <begin position="1"/>
        <end position="28"/>
    </location>
</feature>
<evidence type="ECO:0000259" key="4">
    <source>
        <dbReference type="Pfam" id="PF23547"/>
    </source>
</evidence>
<sequence length="427" mass="46455">MTQPSAPPPPPLPPPPPTTPPPPQQTESVRVRCAGCRMILTVAPGLTEFACPTCRMPQMLPPELMPRERAAAANALTSVPPTSAPPSQPPHAPAHGIDPTKIQLPCASCKAILNVPHGLARFACPQCNVDLAVDVSKVAVEVERDEDEGGMVGETFTDYRPPKVSIGSPHPDPVVETSSLSAVQPPEPTYDPKIKDDLERSKTLSCLQIETLVYACQRHLQHLPNGARAGFFVGDGAGVGKGRTIAGLIWENWHHGRRKALWISVGSDLKFDARRDLDDVGAAYVEVHALNKLPYSKLDSKSVGIREGVVFLTYNSLIASSEKGRTRLQQLVQWCGPGFDGLILFDECHKAKNLVPEAGSQPTRTGEAVLDIQKEVVQCHYCKKNKDGRRSDSLKLVLFIAQQLELLNLAIWVIWFALVFGEMGHPS</sequence>
<dbReference type="SUPFAM" id="SSF52540">
    <property type="entry name" value="P-loop containing nucleoside triphosphate hydrolases"/>
    <property type="match status" value="1"/>
</dbReference>
<feature type="domain" description="Strawberry notch AAA" evidence="3">
    <location>
        <begin position="169"/>
        <end position="378"/>
    </location>
</feature>
<organism evidence="6 7">
    <name type="scientific">Phaseolus angularis</name>
    <name type="common">Azuki bean</name>
    <name type="synonym">Vigna angularis</name>
    <dbReference type="NCBI Taxonomy" id="3914"/>
    <lineage>
        <taxon>Eukaryota</taxon>
        <taxon>Viridiplantae</taxon>
        <taxon>Streptophyta</taxon>
        <taxon>Embryophyta</taxon>
        <taxon>Tracheophyta</taxon>
        <taxon>Spermatophyta</taxon>
        <taxon>Magnoliopsida</taxon>
        <taxon>eudicotyledons</taxon>
        <taxon>Gunneridae</taxon>
        <taxon>Pentapetalae</taxon>
        <taxon>rosids</taxon>
        <taxon>fabids</taxon>
        <taxon>Fabales</taxon>
        <taxon>Fabaceae</taxon>
        <taxon>Papilionoideae</taxon>
        <taxon>50 kb inversion clade</taxon>
        <taxon>NPAAA clade</taxon>
        <taxon>indigoferoid/millettioid clade</taxon>
        <taxon>Phaseoleae</taxon>
        <taxon>Vigna</taxon>
    </lineage>
</organism>
<reference evidence="7" key="1">
    <citation type="journal article" date="2015" name="Proc. Natl. Acad. Sci. U.S.A.">
        <title>Genome sequencing of adzuki bean (Vigna angularis) provides insight into high starch and low fat accumulation and domestication.</title>
        <authorList>
            <person name="Yang K."/>
            <person name="Tian Z."/>
            <person name="Chen C."/>
            <person name="Luo L."/>
            <person name="Zhao B."/>
            <person name="Wang Z."/>
            <person name="Yu L."/>
            <person name="Li Y."/>
            <person name="Sun Y."/>
            <person name="Li W."/>
            <person name="Chen Y."/>
            <person name="Li Y."/>
            <person name="Zhang Y."/>
            <person name="Ai D."/>
            <person name="Zhao J."/>
            <person name="Shang C."/>
            <person name="Ma Y."/>
            <person name="Wu B."/>
            <person name="Wang M."/>
            <person name="Gao L."/>
            <person name="Sun D."/>
            <person name="Zhang P."/>
            <person name="Guo F."/>
            <person name="Wang W."/>
            <person name="Li Y."/>
            <person name="Wang J."/>
            <person name="Varshney R.K."/>
            <person name="Wang J."/>
            <person name="Ling H.Q."/>
            <person name="Wan P."/>
        </authorList>
    </citation>
    <scope>NUCLEOTIDE SEQUENCE</scope>
    <source>
        <strain evidence="7">cv. Jingnong 6</strain>
    </source>
</reference>
<feature type="transmembrane region" description="Helical" evidence="2">
    <location>
        <begin position="396"/>
        <end position="418"/>
    </location>
</feature>
<dbReference type="Gene3D" id="3.40.50.300">
    <property type="entry name" value="P-loop containing nucleotide triphosphate hydrolases"/>
    <property type="match status" value="1"/>
</dbReference>
<dbReference type="InterPro" id="IPR026741">
    <property type="entry name" value="SNO"/>
</dbReference>
<dbReference type="Proteomes" id="UP000053144">
    <property type="component" value="Chromosome 8"/>
</dbReference>
<dbReference type="InterPro" id="IPR057025">
    <property type="entry name" value="Znr_FGT1_2"/>
</dbReference>
<dbReference type="InterPro" id="IPR027417">
    <property type="entry name" value="P-loop_NTPase"/>
</dbReference>
<dbReference type="InterPro" id="IPR039187">
    <property type="entry name" value="SNO_AAA"/>
</dbReference>
<dbReference type="OMA" id="ERMMIMY"/>
<feature type="domain" description="FORGETTER1 second zinc ribbon" evidence="5">
    <location>
        <begin position="102"/>
        <end position="135"/>
    </location>
</feature>
<dbReference type="STRING" id="3914.A0A0L9V463"/>
<dbReference type="InterPro" id="IPR057024">
    <property type="entry name" value="Znr_FGT1_1"/>
</dbReference>
<evidence type="ECO:0000313" key="7">
    <source>
        <dbReference type="Proteomes" id="UP000053144"/>
    </source>
</evidence>
<dbReference type="PANTHER" id="PTHR12706:SF13">
    <property type="entry name" value="PROTEIN FORGETTER 1"/>
    <property type="match status" value="1"/>
</dbReference>
<feature type="region of interest" description="Disordered" evidence="1">
    <location>
        <begin position="77"/>
        <end position="97"/>
    </location>
</feature>
<keyword evidence="2" id="KW-1133">Transmembrane helix</keyword>
<dbReference type="PANTHER" id="PTHR12706">
    <property type="entry name" value="STRAWBERRY NOTCH-RELATED"/>
    <property type="match status" value="1"/>
</dbReference>
<protein>
    <submittedName>
        <fullName evidence="6">Uncharacterized protein</fullName>
    </submittedName>
</protein>
<dbReference type="Gramene" id="KOM49813">
    <property type="protein sequence ID" value="KOM49813"/>
    <property type="gene ID" value="LR48_Vigan08g064000"/>
</dbReference>
<keyword evidence="2" id="KW-0472">Membrane</keyword>
<feature type="compositionally biased region" description="Pro residues" evidence="1">
    <location>
        <begin position="82"/>
        <end position="92"/>
    </location>
</feature>
<evidence type="ECO:0000259" key="5">
    <source>
        <dbReference type="Pfam" id="PF23548"/>
    </source>
</evidence>
<feature type="compositionally biased region" description="Pro residues" evidence="1">
    <location>
        <begin position="1"/>
        <end position="24"/>
    </location>
</feature>
<name>A0A0L9V463_PHAAN</name>
<gene>
    <name evidence="6" type="ORF">LR48_Vigan08g064000</name>
</gene>
<dbReference type="GO" id="GO:0031490">
    <property type="term" value="F:chromatin DNA binding"/>
    <property type="evidence" value="ECO:0007669"/>
    <property type="project" value="TreeGrafter"/>
</dbReference>
<evidence type="ECO:0000256" key="2">
    <source>
        <dbReference type="SAM" id="Phobius"/>
    </source>
</evidence>
<dbReference type="GO" id="GO:0006355">
    <property type="term" value="P:regulation of DNA-templated transcription"/>
    <property type="evidence" value="ECO:0007669"/>
    <property type="project" value="InterPro"/>
</dbReference>
<dbReference type="EMBL" id="CM003378">
    <property type="protein sequence ID" value="KOM49813.1"/>
    <property type="molecule type" value="Genomic_DNA"/>
</dbReference>
<dbReference type="Pfam" id="PF13872">
    <property type="entry name" value="AAA_34"/>
    <property type="match status" value="1"/>
</dbReference>
<evidence type="ECO:0000313" key="6">
    <source>
        <dbReference type="EMBL" id="KOM49813.1"/>
    </source>
</evidence>
<evidence type="ECO:0000256" key="1">
    <source>
        <dbReference type="SAM" id="MobiDB-lite"/>
    </source>
</evidence>
<dbReference type="Pfam" id="PF23548">
    <property type="entry name" value="Zn_ribbon_FGT1_2"/>
    <property type="match status" value="1"/>
</dbReference>
<feature type="domain" description="FORGETTER1 first zinc ribbon" evidence="4">
    <location>
        <begin position="29"/>
        <end position="63"/>
    </location>
</feature>
<proteinExistence type="predicted"/>
<dbReference type="GO" id="GO:0042393">
    <property type="term" value="F:histone binding"/>
    <property type="evidence" value="ECO:0007669"/>
    <property type="project" value="TreeGrafter"/>
</dbReference>
<dbReference type="GO" id="GO:0005634">
    <property type="term" value="C:nucleus"/>
    <property type="evidence" value="ECO:0007669"/>
    <property type="project" value="TreeGrafter"/>
</dbReference>
<dbReference type="Pfam" id="PF23547">
    <property type="entry name" value="Zn_ribbon_FGT1_1"/>
    <property type="match status" value="1"/>
</dbReference>